<organism evidence="3 4">
    <name type="scientific">Morchella conica CCBAS932</name>
    <dbReference type="NCBI Taxonomy" id="1392247"/>
    <lineage>
        <taxon>Eukaryota</taxon>
        <taxon>Fungi</taxon>
        <taxon>Dikarya</taxon>
        <taxon>Ascomycota</taxon>
        <taxon>Pezizomycotina</taxon>
        <taxon>Pezizomycetes</taxon>
        <taxon>Pezizales</taxon>
        <taxon>Morchellaceae</taxon>
        <taxon>Morchella</taxon>
    </lineage>
</organism>
<keyword evidence="1" id="KW-0472">Membrane</keyword>
<gene>
    <name evidence="3" type="ORF">P167DRAFT_606068</name>
</gene>
<feature type="transmembrane region" description="Helical" evidence="1">
    <location>
        <begin position="454"/>
        <end position="475"/>
    </location>
</feature>
<keyword evidence="1" id="KW-0812">Transmembrane</keyword>
<evidence type="ECO:0000313" key="4">
    <source>
        <dbReference type="Proteomes" id="UP000277580"/>
    </source>
</evidence>
<dbReference type="AlphaFoldDB" id="A0A3N4KMV4"/>
<dbReference type="EMBL" id="ML119132">
    <property type="protein sequence ID" value="RPB11914.1"/>
    <property type="molecule type" value="Genomic_DNA"/>
</dbReference>
<proteinExistence type="predicted"/>
<sequence length="488" mass="55405">MASLSTWGKYPFGITRVVPCVDNLYQLRDELEKRGEELFVDQESKVRLEVLHRGILWTPPVQDLQVASSGLSIAGKPHISSTAELETFLKQTSKDKTGTKIFLIHQLNTWSRLKITFELFCLLCSSYSIFPKYLPFIFAFGIKDEETDRHFSGCSPRFHFNGDLPLGYELCYNIRYYAENGRGDEEFPWSCRHCAIYQQYSLQDNASVWVLVQVPLSAQEGLKRIVGEKGDAGHPMQLHLHFLVECERGWRGYVNYLGGELEKMSDRIRFRRINSVNFGVEFQHSQDIGVLRNRLSQALSILEANLDTALKLAAHYENLKPYRTCTIGADICFRTELTEYESSLKGHIRSVKELLVTSEDIRLMILKVLDFRNDEAMEGNSSALRELAADAASENKLLVTLAEKTRDESRFMGIATVVAMIYLPAGLVAALFSTSLVEVSESSSMGGIVVRKQFWVFVLATTGLMMVTISAAWAWNWRSKKRSEQGKI</sequence>
<dbReference type="InterPro" id="IPR058257">
    <property type="entry name" value="CorA-like_dom"/>
</dbReference>
<keyword evidence="1" id="KW-1133">Transmembrane helix</keyword>
<dbReference type="OrthoDB" id="5396681at2759"/>
<feature type="domain" description="CorA-like transporter" evidence="2">
    <location>
        <begin position="3"/>
        <end position="267"/>
    </location>
</feature>
<protein>
    <recommendedName>
        <fullName evidence="2">CorA-like transporter domain-containing protein</fullName>
    </recommendedName>
</protein>
<evidence type="ECO:0000313" key="3">
    <source>
        <dbReference type="EMBL" id="RPB11914.1"/>
    </source>
</evidence>
<dbReference type="Pfam" id="PF26616">
    <property type="entry name" value="CorA-like"/>
    <property type="match status" value="1"/>
</dbReference>
<keyword evidence="4" id="KW-1185">Reference proteome</keyword>
<evidence type="ECO:0000256" key="1">
    <source>
        <dbReference type="SAM" id="Phobius"/>
    </source>
</evidence>
<dbReference type="Gene3D" id="1.20.58.340">
    <property type="entry name" value="Magnesium transport protein CorA, transmembrane region"/>
    <property type="match status" value="1"/>
</dbReference>
<accession>A0A3N4KMV4</accession>
<feature type="transmembrane region" description="Helical" evidence="1">
    <location>
        <begin position="411"/>
        <end position="434"/>
    </location>
</feature>
<dbReference type="InParanoid" id="A0A3N4KMV4"/>
<dbReference type="STRING" id="1392247.A0A3N4KMV4"/>
<name>A0A3N4KMV4_9PEZI</name>
<evidence type="ECO:0000259" key="2">
    <source>
        <dbReference type="Pfam" id="PF26616"/>
    </source>
</evidence>
<dbReference type="Proteomes" id="UP000277580">
    <property type="component" value="Unassembled WGS sequence"/>
</dbReference>
<reference evidence="3 4" key="1">
    <citation type="journal article" date="2018" name="Nat. Ecol. Evol.">
        <title>Pezizomycetes genomes reveal the molecular basis of ectomycorrhizal truffle lifestyle.</title>
        <authorList>
            <person name="Murat C."/>
            <person name="Payen T."/>
            <person name="Noel B."/>
            <person name="Kuo A."/>
            <person name="Morin E."/>
            <person name="Chen J."/>
            <person name="Kohler A."/>
            <person name="Krizsan K."/>
            <person name="Balestrini R."/>
            <person name="Da Silva C."/>
            <person name="Montanini B."/>
            <person name="Hainaut M."/>
            <person name="Levati E."/>
            <person name="Barry K.W."/>
            <person name="Belfiori B."/>
            <person name="Cichocki N."/>
            <person name="Clum A."/>
            <person name="Dockter R.B."/>
            <person name="Fauchery L."/>
            <person name="Guy J."/>
            <person name="Iotti M."/>
            <person name="Le Tacon F."/>
            <person name="Lindquist E.A."/>
            <person name="Lipzen A."/>
            <person name="Malagnac F."/>
            <person name="Mello A."/>
            <person name="Molinier V."/>
            <person name="Miyauchi S."/>
            <person name="Poulain J."/>
            <person name="Riccioni C."/>
            <person name="Rubini A."/>
            <person name="Sitrit Y."/>
            <person name="Splivallo R."/>
            <person name="Traeger S."/>
            <person name="Wang M."/>
            <person name="Zifcakova L."/>
            <person name="Wipf D."/>
            <person name="Zambonelli A."/>
            <person name="Paolocci F."/>
            <person name="Nowrousian M."/>
            <person name="Ottonello S."/>
            <person name="Baldrian P."/>
            <person name="Spatafora J.W."/>
            <person name="Henrissat B."/>
            <person name="Nagy L.G."/>
            <person name="Aury J.M."/>
            <person name="Wincker P."/>
            <person name="Grigoriev I.V."/>
            <person name="Bonfante P."/>
            <person name="Martin F.M."/>
        </authorList>
    </citation>
    <scope>NUCLEOTIDE SEQUENCE [LARGE SCALE GENOMIC DNA]</scope>
    <source>
        <strain evidence="3 4">CCBAS932</strain>
    </source>
</reference>